<feature type="region of interest" description="Disordered" evidence="15">
    <location>
        <begin position="542"/>
        <end position="561"/>
    </location>
</feature>
<dbReference type="InterPro" id="IPR006259">
    <property type="entry name" value="Adenyl_kin_sub"/>
</dbReference>
<dbReference type="SUPFAM" id="SSF52540">
    <property type="entry name" value="P-loop containing nucleoside triphosphate hydrolases"/>
    <property type="match status" value="1"/>
</dbReference>
<dbReference type="GO" id="GO:0004017">
    <property type="term" value="F:AMP kinase activity"/>
    <property type="evidence" value="ECO:0007669"/>
    <property type="project" value="InterPro"/>
</dbReference>
<keyword evidence="6 14" id="KW-0547">Nucleotide-binding</keyword>
<dbReference type="SUPFAM" id="SSF56112">
    <property type="entry name" value="Protein kinase-like (PK-like)"/>
    <property type="match status" value="1"/>
</dbReference>
<dbReference type="EC" id="2.7.4.10" evidence="14"/>
<dbReference type="Proteomes" id="UP000095280">
    <property type="component" value="Unplaced"/>
</dbReference>
<evidence type="ECO:0000256" key="10">
    <source>
        <dbReference type="ARBA" id="ARBA00023128"/>
    </source>
</evidence>
<dbReference type="GO" id="GO:0046033">
    <property type="term" value="P:AMP metabolic process"/>
    <property type="evidence" value="ECO:0007669"/>
    <property type="project" value="UniProtKB-UniRule"/>
</dbReference>
<dbReference type="NCBIfam" id="TIGR01351">
    <property type="entry name" value="adk"/>
    <property type="match status" value="1"/>
</dbReference>
<dbReference type="GO" id="GO:0005525">
    <property type="term" value="F:GTP binding"/>
    <property type="evidence" value="ECO:0007669"/>
    <property type="project" value="UniProtKB-KW"/>
</dbReference>
<feature type="binding site" evidence="14">
    <location>
        <position position="730"/>
    </location>
    <ligand>
        <name>AMP</name>
        <dbReference type="ChEBI" id="CHEBI:456215"/>
    </ligand>
</feature>
<dbReference type="Gene3D" id="1.10.510.10">
    <property type="entry name" value="Transferase(Phosphotransferase) domain 1"/>
    <property type="match status" value="1"/>
</dbReference>
<dbReference type="GO" id="GO:0046041">
    <property type="term" value="P:ITP metabolic process"/>
    <property type="evidence" value="ECO:0007669"/>
    <property type="project" value="UniProtKB-UniRule"/>
</dbReference>
<dbReference type="WBParaSite" id="maker-uti_cns_0008878-snap-gene-0.3-mRNA-1">
    <property type="protein sequence ID" value="maker-uti_cns_0008878-snap-gene-0.3-mRNA-1"/>
    <property type="gene ID" value="maker-uti_cns_0008878-snap-gene-0.3"/>
</dbReference>
<keyword evidence="3" id="KW-0723">Serine/threonine-protein kinase</keyword>
<dbReference type="GO" id="GO:0046872">
    <property type="term" value="F:metal ion binding"/>
    <property type="evidence" value="ECO:0007669"/>
    <property type="project" value="UniProtKB-KW"/>
</dbReference>
<comment type="similarity">
    <text evidence="14">Belongs to the adenylate kinase family. AK3 subfamily.</text>
</comment>
<feature type="region of interest" description="LID" evidence="14">
    <location>
        <begin position="696"/>
        <end position="733"/>
    </location>
</feature>
<feature type="binding site" evidence="14">
    <location>
        <begin position="585"/>
        <end position="590"/>
    </location>
    <ligand>
        <name>GTP</name>
        <dbReference type="ChEBI" id="CHEBI:37565"/>
    </ligand>
</feature>
<evidence type="ECO:0000256" key="14">
    <source>
        <dbReference type="HAMAP-Rule" id="MF_03169"/>
    </source>
</evidence>
<comment type="catalytic activity">
    <reaction evidence="14">
        <text>a ribonucleoside 5'-triphosphate + AMP = a ribonucleoside 5'-diphosphate + ADP</text>
        <dbReference type="Rhea" id="RHEA:13749"/>
        <dbReference type="ChEBI" id="CHEBI:57930"/>
        <dbReference type="ChEBI" id="CHEBI:61557"/>
        <dbReference type="ChEBI" id="CHEBI:456215"/>
        <dbReference type="ChEBI" id="CHEBI:456216"/>
        <dbReference type="EC" id="2.7.4.10"/>
    </reaction>
</comment>
<dbReference type="Gene3D" id="3.30.200.20">
    <property type="entry name" value="Phosphorylase Kinase, domain 1"/>
    <property type="match status" value="1"/>
</dbReference>
<name>A0A1I8HZQ2_9PLAT</name>
<evidence type="ECO:0000259" key="16">
    <source>
        <dbReference type="SMART" id="SM00090"/>
    </source>
</evidence>
<comment type="catalytic activity">
    <reaction evidence="12">
        <text>L-threonyl-[protein] + ATP = O-phospho-L-threonyl-[protein] + ADP + H(+)</text>
        <dbReference type="Rhea" id="RHEA:46608"/>
        <dbReference type="Rhea" id="RHEA-COMP:11060"/>
        <dbReference type="Rhea" id="RHEA-COMP:11605"/>
        <dbReference type="ChEBI" id="CHEBI:15378"/>
        <dbReference type="ChEBI" id="CHEBI:30013"/>
        <dbReference type="ChEBI" id="CHEBI:30616"/>
        <dbReference type="ChEBI" id="CHEBI:61977"/>
        <dbReference type="ChEBI" id="CHEBI:456216"/>
        <dbReference type="EC" id="2.7.11.1"/>
    </reaction>
</comment>
<comment type="function">
    <text evidence="14">Involved in maintaining the homeostasis of cellular nucleotides by catalyzing the interconversion of nucleoside phosphates. Has GTP:AMP phosphotransferase and ITP:AMP phosphotransferase activities.</text>
</comment>
<evidence type="ECO:0000256" key="8">
    <source>
        <dbReference type="ARBA" id="ARBA00022840"/>
    </source>
</evidence>
<dbReference type="InterPro" id="IPR000687">
    <property type="entry name" value="RIO_kinase"/>
</dbReference>
<dbReference type="SMART" id="SM00090">
    <property type="entry name" value="RIO"/>
    <property type="match status" value="1"/>
</dbReference>
<comment type="similarity">
    <text evidence="2">Belongs to the protein kinase superfamily. RIO-type Ser/Thr kinase family.</text>
</comment>
<comment type="subunit">
    <text evidence="14">Monomer.</text>
</comment>
<dbReference type="InterPro" id="IPR018934">
    <property type="entry name" value="RIO_dom"/>
</dbReference>
<keyword evidence="17" id="KW-1185">Reference proteome</keyword>
<dbReference type="InterPro" id="IPR000850">
    <property type="entry name" value="Adenylat/UMP-CMP_kin"/>
</dbReference>
<dbReference type="PANTHER" id="PTHR45723">
    <property type="entry name" value="SERINE/THREONINE-PROTEIN KINASE RIO1"/>
    <property type="match status" value="1"/>
</dbReference>
<dbReference type="AlphaFoldDB" id="A0A1I8HZQ2"/>
<dbReference type="Pfam" id="PF05191">
    <property type="entry name" value="ADK_lid"/>
    <property type="match status" value="1"/>
</dbReference>
<feature type="binding site" evidence="14">
    <location>
        <position position="611"/>
    </location>
    <ligand>
        <name>AMP</name>
        <dbReference type="ChEBI" id="CHEBI:456215"/>
    </ligand>
</feature>
<keyword evidence="8" id="KW-0067">ATP-binding</keyword>
<keyword evidence="4 14" id="KW-0808">Transferase</keyword>
<protein>
    <recommendedName>
        <fullName evidence="14">GTP:AMP phosphotransferase, mitochondrial</fullName>
        <ecNumber evidence="14">2.7.4.10</ecNumber>
    </recommendedName>
    <alternativeName>
        <fullName evidence="14">Adenylate kinase 3</fullName>
        <shortName evidence="14">AK 3</shortName>
    </alternativeName>
</protein>
<evidence type="ECO:0000313" key="17">
    <source>
        <dbReference type="Proteomes" id="UP000095280"/>
    </source>
</evidence>
<evidence type="ECO:0000256" key="1">
    <source>
        <dbReference type="ARBA" id="ARBA00004305"/>
    </source>
</evidence>
<feature type="binding site" evidence="14">
    <location>
        <position position="770"/>
    </location>
    <ligand>
        <name>GTP</name>
        <dbReference type="ChEBI" id="CHEBI:37565"/>
    </ligand>
</feature>
<dbReference type="InterPro" id="IPR007862">
    <property type="entry name" value="Adenylate_kinase_lid-dom"/>
</dbReference>
<dbReference type="FunFam" id="3.40.50.300:FF:000106">
    <property type="entry name" value="Adenylate kinase mitochondrial"/>
    <property type="match status" value="1"/>
</dbReference>
<feature type="domain" description="RIO kinase" evidence="16">
    <location>
        <begin position="266"/>
        <end position="489"/>
    </location>
</feature>
<feature type="region of interest" description="Disordered" evidence="15">
    <location>
        <begin position="1"/>
        <end position="112"/>
    </location>
</feature>
<feature type="compositionally biased region" description="Acidic residues" evidence="15">
    <location>
        <begin position="159"/>
        <end position="178"/>
    </location>
</feature>
<dbReference type="GO" id="GO:0006172">
    <property type="term" value="P:ADP biosynthetic process"/>
    <property type="evidence" value="ECO:0007669"/>
    <property type="project" value="UniProtKB-UniRule"/>
</dbReference>
<dbReference type="HAMAP" id="MF_00235">
    <property type="entry name" value="Adenylate_kinase_Adk"/>
    <property type="match status" value="1"/>
</dbReference>
<keyword evidence="11 14" id="KW-0342">GTP-binding</keyword>
<dbReference type="InterPro" id="IPR027417">
    <property type="entry name" value="P-loop_NTPase"/>
</dbReference>
<evidence type="ECO:0000256" key="4">
    <source>
        <dbReference type="ARBA" id="ARBA00022679"/>
    </source>
</evidence>
<dbReference type="GO" id="GO:0004674">
    <property type="term" value="F:protein serine/threonine kinase activity"/>
    <property type="evidence" value="ECO:0007669"/>
    <property type="project" value="UniProtKB-KW"/>
</dbReference>
<feature type="compositionally biased region" description="Basic and acidic residues" evidence="15">
    <location>
        <begin position="50"/>
        <end position="67"/>
    </location>
</feature>
<evidence type="ECO:0000313" key="18">
    <source>
        <dbReference type="WBParaSite" id="maker-uti_cns_0008878-snap-gene-0.3-mRNA-1"/>
    </source>
</evidence>
<dbReference type="InterPro" id="IPR033690">
    <property type="entry name" value="Adenylat_kinase_CS"/>
</dbReference>
<comment type="subcellular location">
    <subcellularLocation>
        <location evidence="1 14">Mitochondrion matrix</location>
    </subcellularLocation>
</comment>
<comment type="caution">
    <text evidence="14">Lacks conserved residue(s) required for the propagation of feature annotation.</text>
</comment>
<dbReference type="GO" id="GO:0005759">
    <property type="term" value="C:mitochondrial matrix"/>
    <property type="evidence" value="ECO:0007669"/>
    <property type="project" value="UniProtKB-SubCell"/>
</dbReference>
<dbReference type="Pfam" id="PF00406">
    <property type="entry name" value="ADK"/>
    <property type="match status" value="1"/>
</dbReference>
<organism evidence="17 18">
    <name type="scientific">Macrostomum lignano</name>
    <dbReference type="NCBI Taxonomy" id="282301"/>
    <lineage>
        <taxon>Eukaryota</taxon>
        <taxon>Metazoa</taxon>
        <taxon>Spiralia</taxon>
        <taxon>Lophotrochozoa</taxon>
        <taxon>Platyhelminthes</taxon>
        <taxon>Rhabditophora</taxon>
        <taxon>Macrostomorpha</taxon>
        <taxon>Macrostomida</taxon>
        <taxon>Macrostomidae</taxon>
        <taxon>Macrostomum</taxon>
    </lineage>
</organism>
<keyword evidence="5" id="KW-0479">Metal-binding</keyword>
<evidence type="ECO:0000256" key="7">
    <source>
        <dbReference type="ARBA" id="ARBA00022777"/>
    </source>
</evidence>
<evidence type="ECO:0000256" key="12">
    <source>
        <dbReference type="ARBA" id="ARBA00047899"/>
    </source>
</evidence>
<evidence type="ECO:0000256" key="15">
    <source>
        <dbReference type="SAM" id="MobiDB-lite"/>
    </source>
</evidence>
<dbReference type="GO" id="GO:0005524">
    <property type="term" value="F:ATP binding"/>
    <property type="evidence" value="ECO:0007669"/>
    <property type="project" value="UniProtKB-KW"/>
</dbReference>
<feature type="region of interest" description="NMPbind" evidence="14">
    <location>
        <begin position="605"/>
        <end position="634"/>
    </location>
</feature>
<feature type="compositionally biased region" description="Polar residues" evidence="15">
    <location>
        <begin position="1"/>
        <end position="21"/>
    </location>
</feature>
<feature type="binding site" evidence="14">
    <location>
        <position position="697"/>
    </location>
    <ligand>
        <name>GTP</name>
        <dbReference type="ChEBI" id="CHEBI:37565"/>
    </ligand>
</feature>
<feature type="compositionally biased region" description="Polar residues" evidence="15">
    <location>
        <begin position="72"/>
        <end position="88"/>
    </location>
</feature>
<dbReference type="GO" id="GO:0046899">
    <property type="term" value="F:nucleoside triphosphate adenylate kinase activity"/>
    <property type="evidence" value="ECO:0007669"/>
    <property type="project" value="UniProtKB-UniRule"/>
</dbReference>
<feature type="compositionally biased region" description="Acidic residues" evidence="15">
    <location>
        <begin position="542"/>
        <end position="558"/>
    </location>
</feature>
<dbReference type="InterPro" id="IPR051272">
    <property type="entry name" value="RIO-type_Ser/Thr_kinase"/>
</dbReference>
<dbReference type="HAMAP" id="MF_03169">
    <property type="entry name" value="Adenylate_kinase_AK3"/>
    <property type="match status" value="1"/>
</dbReference>
<dbReference type="PROSITE" id="PS00113">
    <property type="entry name" value="ADENYLATE_KINASE"/>
    <property type="match status" value="1"/>
</dbReference>
<feature type="region of interest" description="Disordered" evidence="15">
    <location>
        <begin position="158"/>
        <end position="212"/>
    </location>
</feature>
<dbReference type="GO" id="GO:0106310">
    <property type="term" value="F:protein serine kinase activity"/>
    <property type="evidence" value="ECO:0007669"/>
    <property type="project" value="RHEA"/>
</dbReference>
<evidence type="ECO:0000256" key="13">
    <source>
        <dbReference type="ARBA" id="ARBA00048679"/>
    </source>
</evidence>
<evidence type="ECO:0000256" key="5">
    <source>
        <dbReference type="ARBA" id="ARBA00022723"/>
    </source>
</evidence>
<feature type="binding site" evidence="14">
    <location>
        <begin position="660"/>
        <end position="663"/>
    </location>
    <ligand>
        <name>AMP</name>
        <dbReference type="ChEBI" id="CHEBI:456215"/>
    </ligand>
</feature>
<reference evidence="18" key="1">
    <citation type="submission" date="2016-11" db="UniProtKB">
        <authorList>
            <consortium name="WormBaseParasite"/>
        </authorList>
    </citation>
    <scope>IDENTIFICATION</scope>
</reference>
<feature type="binding site" evidence="14">
    <location>
        <position position="606"/>
    </location>
    <ligand>
        <name>AMP</name>
        <dbReference type="ChEBI" id="CHEBI:456215"/>
    </ligand>
</feature>
<dbReference type="PRINTS" id="PR00094">
    <property type="entry name" value="ADENYLTKNASE"/>
</dbReference>
<feature type="binding site" evidence="14">
    <location>
        <position position="741"/>
    </location>
    <ligand>
        <name>AMP</name>
        <dbReference type="ChEBI" id="CHEBI:456215"/>
    </ligand>
</feature>
<evidence type="ECO:0000256" key="3">
    <source>
        <dbReference type="ARBA" id="ARBA00022527"/>
    </source>
</evidence>
<dbReference type="InterPro" id="IPR011009">
    <property type="entry name" value="Kinase-like_dom_sf"/>
</dbReference>
<dbReference type="Gene3D" id="3.40.50.300">
    <property type="entry name" value="P-loop containing nucleotide triphosphate hydrolases"/>
    <property type="match status" value="1"/>
</dbReference>
<dbReference type="Pfam" id="PF01163">
    <property type="entry name" value="RIO1"/>
    <property type="match status" value="1"/>
</dbReference>
<comment type="domain">
    <text evidence="14">Consists of three domains, a large central CORE domain and two small peripheral domains, NMPbind and LID, which undergo movements during catalysis. The LID domain closes over the site of phosphoryl transfer upon GTP binding. Assembling and dissambling the active center during each catalytic cycle provides an effective means to prevent GTP hydrolysis.</text>
</comment>
<sequence length="794" mass="89725">MMQSEPATEASTISKQQSKSATPGYAWGSVPAPKPESLNEVMSEQLVSHIQEEQESRRIEQMLKDEAMALSLQRQFDEVNNPNPNNAESDGASAEDATASVPTSGVQDETDSDHVLALKLQQEFDREYNKNLQASEKRINSSQKVRVTLANHRVGAEYGFEDDAAEDVDEDEDAEEEDWRMPSKPSAEAAPGSRRRNRGGGPGVDFRTKHDAELTGRRNADKLSEFGLGFREGDTSGLNVRLNNRVFNSLKQHAELSERRQARVHDKQERSTAESALDEKTRSVLFKLVNAGRFDSLGGIVATGKESVVLHAYCSDSATTPAGKPMPREVAIKVFKTTLNEFKARSDYVTGDSRVCKDKLKWQNPRKPLLLRGHVLAMSFIGESGCAAPRLKDCRLEAIQWRSAWDQAAGYLHRLYNECRLVHADYSEYNLLWWRNTVWIIDVSQAVDHEHPRALDFLLRDCRTACSFFSRKGVPDVPEPEQLFNSITGLDIPGQGDEFVKRLADHVASRSDFEGDRVHLEHDIQRRQFQFDHFFVDRDAADAADEAENEDDEEEEAEAQLQDPNLIFMASASRFMRFIIMGPPGGGKGTIAERIVRDFPIKSLASGDLLRHHMAIKSKLGLEVGKYMNRGELVPDSLVLELIIEEQSKAAANSHLLLDGFPRTLPQAENLCSRVQIDRVMNLDVPFNVIVERIKGRWIHPGSGRTYHTEFNKPVREGFDDVTGEPLIQREDDKESVVLERLSHYKDLTEPVLEYFRQRGLLVQFTGSYSNEIWPKVHEFLAQEIEPLQYTKYS</sequence>
<feature type="binding site" evidence="14">
    <location>
        <position position="667"/>
    </location>
    <ligand>
        <name>AMP</name>
        <dbReference type="ChEBI" id="CHEBI:456215"/>
    </ligand>
</feature>
<proteinExistence type="inferred from homology"/>
<evidence type="ECO:0000256" key="6">
    <source>
        <dbReference type="ARBA" id="ARBA00022741"/>
    </source>
</evidence>
<keyword evidence="9" id="KW-0460">Magnesium</keyword>
<evidence type="ECO:0000256" key="9">
    <source>
        <dbReference type="ARBA" id="ARBA00022842"/>
    </source>
</evidence>
<accession>A0A1I8HZQ2</accession>
<dbReference type="InterPro" id="IPR028586">
    <property type="entry name" value="AK3/Ak4_mitochondrial"/>
</dbReference>
<comment type="catalytic activity">
    <reaction evidence="13">
        <text>L-seryl-[protein] + ATP = O-phospho-L-seryl-[protein] + ADP + H(+)</text>
        <dbReference type="Rhea" id="RHEA:17989"/>
        <dbReference type="Rhea" id="RHEA-COMP:9863"/>
        <dbReference type="Rhea" id="RHEA-COMP:11604"/>
        <dbReference type="ChEBI" id="CHEBI:15378"/>
        <dbReference type="ChEBI" id="CHEBI:29999"/>
        <dbReference type="ChEBI" id="CHEBI:30616"/>
        <dbReference type="ChEBI" id="CHEBI:83421"/>
        <dbReference type="ChEBI" id="CHEBI:456216"/>
        <dbReference type="EC" id="2.7.11.1"/>
    </reaction>
</comment>
<evidence type="ECO:0000256" key="2">
    <source>
        <dbReference type="ARBA" id="ARBA00009196"/>
    </source>
</evidence>
<dbReference type="CDD" id="cd01428">
    <property type="entry name" value="ADK"/>
    <property type="match status" value="1"/>
</dbReference>
<keyword evidence="10 14" id="KW-0496">Mitochondrion</keyword>
<dbReference type="GO" id="GO:0046039">
    <property type="term" value="P:GTP metabolic process"/>
    <property type="evidence" value="ECO:0007669"/>
    <property type="project" value="UniProtKB-UniRule"/>
</dbReference>
<keyword evidence="7 14" id="KW-0418">Kinase</keyword>
<evidence type="ECO:0000256" key="11">
    <source>
        <dbReference type="ARBA" id="ARBA00023134"/>
    </source>
</evidence>
<feature type="binding site" evidence="14">
    <location>
        <begin position="632"/>
        <end position="634"/>
    </location>
    <ligand>
        <name>AMP</name>
        <dbReference type="ChEBI" id="CHEBI:456215"/>
    </ligand>
</feature>